<dbReference type="Gene3D" id="2.60.40.2360">
    <property type="entry name" value="Intracellular proteinase inhibitor BsuPI"/>
    <property type="match status" value="1"/>
</dbReference>
<reference evidence="6" key="1">
    <citation type="submission" date="2016-10" db="EMBL/GenBank/DDBJ databases">
        <authorList>
            <person name="Varghese N."/>
            <person name="Submissions S."/>
        </authorList>
    </citation>
    <scope>NUCLEOTIDE SEQUENCE [LARGE SCALE GENOMIC DNA]</scope>
    <source>
        <strain evidence="6">FP5</strain>
    </source>
</reference>
<feature type="signal peptide" evidence="2">
    <location>
        <begin position="1"/>
        <end position="20"/>
    </location>
</feature>
<organism evidence="5 6">
    <name type="scientific">Halobacillus alkaliphilus</name>
    <dbReference type="NCBI Taxonomy" id="396056"/>
    <lineage>
        <taxon>Bacteria</taxon>
        <taxon>Bacillati</taxon>
        <taxon>Bacillota</taxon>
        <taxon>Bacilli</taxon>
        <taxon>Bacillales</taxon>
        <taxon>Bacillaceae</taxon>
        <taxon>Halobacillus</taxon>
    </lineage>
</organism>
<feature type="domain" description="Bacterial spore germination immunoglobulin-like" evidence="3">
    <location>
        <begin position="354"/>
        <end position="428"/>
    </location>
</feature>
<dbReference type="InterPro" id="IPR018911">
    <property type="entry name" value="Gmad2_Ig-like_dom"/>
</dbReference>
<evidence type="ECO:0000313" key="5">
    <source>
        <dbReference type="EMBL" id="SFG00498.1"/>
    </source>
</evidence>
<dbReference type="Proteomes" id="UP000198897">
    <property type="component" value="Unassembled WGS sequence"/>
</dbReference>
<dbReference type="PROSITE" id="PS51257">
    <property type="entry name" value="PROKAR_LIPOPROTEIN"/>
    <property type="match status" value="1"/>
</dbReference>
<accession>A0A1I2NAG3</accession>
<evidence type="ECO:0000313" key="6">
    <source>
        <dbReference type="Proteomes" id="UP000198897"/>
    </source>
</evidence>
<dbReference type="EMBL" id="FOOG01000018">
    <property type="protein sequence ID" value="SFG00498.1"/>
    <property type="molecule type" value="Genomic_DNA"/>
</dbReference>
<protein>
    <submittedName>
        <fullName evidence="5">Immunoglobulin-like domain of spore germination</fullName>
    </submittedName>
</protein>
<feature type="domain" description="Intracellular proteinase inhibitor BsuPI" evidence="4">
    <location>
        <begin position="57"/>
        <end position="154"/>
    </location>
</feature>
<dbReference type="InterPro" id="IPR020481">
    <property type="entry name" value="Intracell_prot_inh_BsuPI"/>
</dbReference>
<evidence type="ECO:0000256" key="2">
    <source>
        <dbReference type="SAM" id="SignalP"/>
    </source>
</evidence>
<keyword evidence="2" id="KW-0732">Signal</keyword>
<dbReference type="AlphaFoldDB" id="A0A1I2NAG3"/>
<evidence type="ECO:0000259" key="3">
    <source>
        <dbReference type="Pfam" id="PF10648"/>
    </source>
</evidence>
<dbReference type="Pfam" id="PF10648">
    <property type="entry name" value="Gmad2"/>
    <property type="match status" value="1"/>
</dbReference>
<evidence type="ECO:0000256" key="1">
    <source>
        <dbReference type="SAM" id="MobiDB-lite"/>
    </source>
</evidence>
<feature type="region of interest" description="Disordered" evidence="1">
    <location>
        <begin position="178"/>
        <end position="224"/>
    </location>
</feature>
<sequence>MKHMLAILMGVMMITMTACGNEADSESKSKEVKAEEPETEEQAEEKAAEIEAFIQSLNMEANVETSEDTAEFQMKLENTSDEAVTLGFTSSQEYEIQVTNAEGESVYTFSADKMFTQEMVSKDLAAGESLTAEETWTGIKQSGEYEATVTYLVNSINEQPLEAEPFQLTKSFSIEAADQETGNSQEENEVPSEEPEKETPLESDKNKETNEEVKTEEKTVSAEEDEFRNIEVNGKNGVYTVTGEAHVSNGEFTYLVEDGHHVLIEPETMEVGNESDWAPFTLELSIPNEDLPDFGVVTLTLTANSEGSEDDIKKNIALEEITQSEVEKETEPTKREVKTEGEAFRNVTVVGENGTYTIQGEARVHEGSFVYTVEDGHYVLVEPTSVQVAEGAPAWSSFEVEIDIPEEDLPTYGSLTFTVFEESAEDGSPVHVNNLLLQKFN</sequence>
<feature type="compositionally biased region" description="Basic and acidic residues" evidence="1">
    <location>
        <begin position="197"/>
        <end position="221"/>
    </location>
</feature>
<feature type="compositionally biased region" description="Acidic residues" evidence="1">
    <location>
        <begin position="186"/>
        <end position="196"/>
    </location>
</feature>
<dbReference type="Pfam" id="PF12690">
    <property type="entry name" value="BsuPI"/>
    <property type="match status" value="1"/>
</dbReference>
<dbReference type="InterPro" id="IPR038144">
    <property type="entry name" value="IPI"/>
</dbReference>
<dbReference type="RefSeq" id="WP_089752093.1">
    <property type="nucleotide sequence ID" value="NZ_FOOG01000018.1"/>
</dbReference>
<keyword evidence="6" id="KW-1185">Reference proteome</keyword>
<gene>
    <name evidence="5" type="ORF">SAMN05216353_11820</name>
</gene>
<feature type="chain" id="PRO_5039157763" evidence="2">
    <location>
        <begin position="21"/>
        <end position="441"/>
    </location>
</feature>
<proteinExistence type="predicted"/>
<name>A0A1I2NAG3_9BACI</name>
<feature type="compositionally biased region" description="Basic and acidic residues" evidence="1">
    <location>
        <begin position="25"/>
        <end position="36"/>
    </location>
</feature>
<feature type="region of interest" description="Disordered" evidence="1">
    <location>
        <begin position="22"/>
        <end position="46"/>
    </location>
</feature>
<evidence type="ECO:0000259" key="4">
    <source>
        <dbReference type="Pfam" id="PF12690"/>
    </source>
</evidence>
<dbReference type="OrthoDB" id="1357684at2"/>